<dbReference type="SUPFAM" id="SSF55729">
    <property type="entry name" value="Acyl-CoA N-acyltransferases (Nat)"/>
    <property type="match status" value="1"/>
</dbReference>
<dbReference type="PANTHER" id="PTHR20905:SF30">
    <property type="entry name" value="N-ACETYLTRANSFERASE DOMAIN-CONTAINING PROTEIN"/>
    <property type="match status" value="1"/>
</dbReference>
<proteinExistence type="predicted"/>
<sequence length="194" mass="22277">MTCDTLDYYTATTADREEIQSFLAENFFYDEPLYTKKIVGVLLITVFSRTDGYSEIGFTSSKNPRVRAVANILNELHNSFFDLVPSHVNRVLHREISNVAKAYQRRGIASKMMNFGLSKEKLMEHQINGIMSETSSIANQKLLAKNGFRPLKTILLRDVKGEDGQALLQTDDGTEKAVLNWKPIEEWDFRMFWN</sequence>
<dbReference type="Gene3D" id="3.40.630.30">
    <property type="match status" value="1"/>
</dbReference>
<dbReference type="Proteomes" id="UP000271162">
    <property type="component" value="Unassembled WGS sequence"/>
</dbReference>
<reference evidence="3" key="1">
    <citation type="submission" date="2016-04" db="UniProtKB">
        <authorList>
            <consortium name="WormBaseParasite"/>
        </authorList>
    </citation>
    <scope>IDENTIFICATION</scope>
</reference>
<dbReference type="WBParaSite" id="NBR_0000009101-mRNA-1">
    <property type="protein sequence ID" value="NBR_0000009101-mRNA-1"/>
    <property type="gene ID" value="NBR_0000009101"/>
</dbReference>
<dbReference type="EMBL" id="UYSL01000018">
    <property type="protein sequence ID" value="VDL62074.1"/>
    <property type="molecule type" value="Genomic_DNA"/>
</dbReference>
<name>A0A158QWF5_NIPBR</name>
<dbReference type="AlphaFoldDB" id="A0A158QWF5"/>
<evidence type="ECO:0000313" key="3">
    <source>
        <dbReference type="WBParaSite" id="NBR_0000009101-mRNA-1"/>
    </source>
</evidence>
<gene>
    <name evidence="1" type="ORF">NBR_LOCUS92</name>
</gene>
<reference evidence="1 2" key="2">
    <citation type="submission" date="2018-11" db="EMBL/GenBank/DDBJ databases">
        <authorList>
            <consortium name="Pathogen Informatics"/>
        </authorList>
    </citation>
    <scope>NUCLEOTIDE SEQUENCE [LARGE SCALE GENOMIC DNA]</scope>
</reference>
<evidence type="ECO:0000313" key="2">
    <source>
        <dbReference type="Proteomes" id="UP000271162"/>
    </source>
</evidence>
<accession>A0A158QWF5</accession>
<dbReference type="OMA" id="RCMRNAV"/>
<dbReference type="GO" id="GO:0008080">
    <property type="term" value="F:N-acetyltransferase activity"/>
    <property type="evidence" value="ECO:0007669"/>
    <property type="project" value="TreeGrafter"/>
</dbReference>
<protein>
    <submittedName>
        <fullName evidence="3">N-acetyltransferase domain-containing protein</fullName>
    </submittedName>
</protein>
<dbReference type="PANTHER" id="PTHR20905">
    <property type="entry name" value="N-ACETYLTRANSFERASE-RELATED"/>
    <property type="match status" value="1"/>
</dbReference>
<organism evidence="3">
    <name type="scientific">Nippostrongylus brasiliensis</name>
    <name type="common">Rat hookworm</name>
    <dbReference type="NCBI Taxonomy" id="27835"/>
    <lineage>
        <taxon>Eukaryota</taxon>
        <taxon>Metazoa</taxon>
        <taxon>Ecdysozoa</taxon>
        <taxon>Nematoda</taxon>
        <taxon>Chromadorea</taxon>
        <taxon>Rhabditida</taxon>
        <taxon>Rhabditina</taxon>
        <taxon>Rhabditomorpha</taxon>
        <taxon>Strongyloidea</taxon>
        <taxon>Heligmosomidae</taxon>
        <taxon>Nippostrongylus</taxon>
    </lineage>
</organism>
<dbReference type="OrthoDB" id="41532at2759"/>
<keyword evidence="2" id="KW-1185">Reference proteome</keyword>
<evidence type="ECO:0000313" key="1">
    <source>
        <dbReference type="EMBL" id="VDL62074.1"/>
    </source>
</evidence>
<dbReference type="InterPro" id="IPR016181">
    <property type="entry name" value="Acyl_CoA_acyltransferase"/>
</dbReference>